<evidence type="ECO:0000256" key="3">
    <source>
        <dbReference type="ARBA" id="ARBA00022490"/>
    </source>
</evidence>
<comment type="similarity">
    <text evidence="2">Belongs to the TBCC family.</text>
</comment>
<protein>
    <submittedName>
        <fullName evidence="9">Uncharacterized protein</fullName>
    </submittedName>
</protein>
<dbReference type="FunFam" id="2.160.20.70:FF:000022">
    <property type="entry name" value="Alpha tubulin, putative"/>
    <property type="match status" value="1"/>
</dbReference>
<dbReference type="InterPro" id="IPR016098">
    <property type="entry name" value="CAP/MinC_C"/>
</dbReference>
<dbReference type="Pfam" id="PF01302">
    <property type="entry name" value="CAP_GLY"/>
    <property type="match status" value="1"/>
</dbReference>
<feature type="domain" description="C-CAP/cofactor C-like" evidence="8">
    <location>
        <begin position="264"/>
        <end position="430"/>
    </location>
</feature>
<evidence type="ECO:0000259" key="8">
    <source>
        <dbReference type="PROSITE" id="PS51329"/>
    </source>
</evidence>
<name>V9ETI9_PHYNI</name>
<proteinExistence type="inferred from homology"/>
<keyword evidence="3" id="KW-0963">Cytoplasm</keyword>
<evidence type="ECO:0000256" key="5">
    <source>
        <dbReference type="ARBA" id="ARBA00026055"/>
    </source>
</evidence>
<evidence type="ECO:0000256" key="6">
    <source>
        <dbReference type="SAM" id="MobiDB-lite"/>
    </source>
</evidence>
<dbReference type="Gene3D" id="2.160.20.70">
    <property type="match status" value="1"/>
</dbReference>
<dbReference type="InterPro" id="IPR036859">
    <property type="entry name" value="CAP-Gly_dom_sf"/>
</dbReference>
<dbReference type="Pfam" id="PF16752">
    <property type="entry name" value="TBCC_N"/>
    <property type="match status" value="1"/>
</dbReference>
<accession>V9ETI9</accession>
<dbReference type="InterPro" id="IPR031925">
    <property type="entry name" value="TBCC_N"/>
</dbReference>
<dbReference type="InterPro" id="IPR038397">
    <property type="entry name" value="TBCC_N_sf"/>
</dbReference>
<dbReference type="PROSITE" id="PS50245">
    <property type="entry name" value="CAP_GLY_2"/>
    <property type="match status" value="1"/>
</dbReference>
<organism evidence="9 10">
    <name type="scientific">Phytophthora nicotianae P1569</name>
    <dbReference type="NCBI Taxonomy" id="1317065"/>
    <lineage>
        <taxon>Eukaryota</taxon>
        <taxon>Sar</taxon>
        <taxon>Stramenopiles</taxon>
        <taxon>Oomycota</taxon>
        <taxon>Peronosporomycetes</taxon>
        <taxon>Peronosporales</taxon>
        <taxon>Peronosporaceae</taxon>
        <taxon>Phytophthora</taxon>
    </lineage>
</organism>
<dbReference type="AlphaFoldDB" id="V9ETI9"/>
<evidence type="ECO:0000313" key="10">
    <source>
        <dbReference type="Proteomes" id="UP000018721"/>
    </source>
</evidence>
<gene>
    <name evidence="9" type="ORF">F443_12313</name>
</gene>
<dbReference type="SUPFAM" id="SSF74924">
    <property type="entry name" value="Cap-Gly domain"/>
    <property type="match status" value="1"/>
</dbReference>
<keyword evidence="10" id="KW-1185">Reference proteome</keyword>
<dbReference type="HOGENOM" id="CLU_032612_3_0_1"/>
<feature type="compositionally biased region" description="Basic and acidic residues" evidence="6">
    <location>
        <begin position="251"/>
        <end position="260"/>
    </location>
</feature>
<dbReference type="SMART" id="SM01052">
    <property type="entry name" value="CAP_GLY"/>
    <property type="match status" value="1"/>
</dbReference>
<dbReference type="eggNOG" id="KOG2512">
    <property type="taxonomic scope" value="Eukaryota"/>
</dbReference>
<comment type="subcellular location">
    <subcellularLocation>
        <location evidence="1">Cytoplasm</location>
    </subcellularLocation>
</comment>
<dbReference type="GO" id="GO:0005737">
    <property type="term" value="C:cytoplasm"/>
    <property type="evidence" value="ECO:0007669"/>
    <property type="project" value="UniProtKB-SubCell"/>
</dbReference>
<dbReference type="eggNOG" id="KOG3206">
    <property type="taxonomic scope" value="Eukaryota"/>
</dbReference>
<dbReference type="EMBL" id="ANIZ01002082">
    <property type="protein sequence ID" value="ETI42574.1"/>
    <property type="molecule type" value="Genomic_DNA"/>
</dbReference>
<comment type="caution">
    <text evidence="9">The sequence shown here is derived from an EMBL/GenBank/DDBJ whole genome shotgun (WGS) entry which is preliminary data.</text>
</comment>
<evidence type="ECO:0000256" key="2">
    <source>
        <dbReference type="ARBA" id="ARBA00008848"/>
    </source>
</evidence>
<dbReference type="GO" id="GO:0007021">
    <property type="term" value="P:tubulin complex assembly"/>
    <property type="evidence" value="ECO:0007669"/>
    <property type="project" value="TreeGrafter"/>
</dbReference>
<evidence type="ECO:0000259" key="7">
    <source>
        <dbReference type="PROSITE" id="PS50245"/>
    </source>
</evidence>
<sequence>CFNKILVWKGRGMEEPGTRCELLSSGPSGSLRASIKRYGEIAYIGAIEGLPGDGWLGVRLDKPLGKGDGTFQGRRYFDCKPLHGAIVRPERVNTIGEFPILTTHEESLAHALEERRKEKQGARSAATVNNTHDASKLNRELTTDELATAYWEKFTQQEEHIRKQVGLFCEQKKQPLPCDPANEVKLDALVLEVNSMRDAAATASSLYLSPYDTRHTQLILSKLLKLIETTRTMFAPRKKFTFRARAANRAKAKEAEKQDQPESPALTGNQQASSTSQRAIEFDELVHANKQNEVIIIDSSSFTDADYSKRRDLNFSHLTDCVVLVCVETSAIRGDALKNCVFYTGAIFGSLWLENCNGCEFFVACRQLRVHLSTATTFHLRIPSHPIIEDCQQMQFGPYRIQFDGLEAQLERLGLSKDSGLWAKVNDFKWHKAQQSPNWNIRDPKQPLPKIPVKLENLVSYD</sequence>
<dbReference type="PANTHER" id="PTHR15139">
    <property type="entry name" value="TUBULIN FOLDING COFACTOR C"/>
    <property type="match status" value="1"/>
</dbReference>
<comment type="subunit">
    <text evidence="5">Supercomplex made of cofactors A to E. Cofactors A and D function by capturing and stabilizing tubulin in a quasi-native conformation. Cofactor E binds to the cofactor D-tubulin complex; interaction with cofactor C then causes the release of tubulin polypeptides that are committed to the native state.</text>
</comment>
<dbReference type="InterPro" id="IPR027684">
    <property type="entry name" value="TBCC"/>
</dbReference>
<feature type="region of interest" description="Disordered" evidence="6">
    <location>
        <begin position="115"/>
        <end position="137"/>
    </location>
</feature>
<dbReference type="PANTHER" id="PTHR15139:SF0">
    <property type="entry name" value="TUBULIN-SPECIFIC CHAPERONE C"/>
    <property type="match status" value="1"/>
</dbReference>
<dbReference type="PROSITE" id="PS51329">
    <property type="entry name" value="C_CAP_COFACTOR_C"/>
    <property type="match status" value="1"/>
</dbReference>
<evidence type="ECO:0000256" key="1">
    <source>
        <dbReference type="ARBA" id="ARBA00004496"/>
    </source>
</evidence>
<dbReference type="Pfam" id="PF07986">
    <property type="entry name" value="TBCC"/>
    <property type="match status" value="1"/>
</dbReference>
<reference evidence="9 10" key="1">
    <citation type="submission" date="2013-11" db="EMBL/GenBank/DDBJ databases">
        <title>The Genome Sequence of Phytophthora parasitica P1569.</title>
        <authorList>
            <consortium name="The Broad Institute Genomics Platform"/>
            <person name="Russ C."/>
            <person name="Tyler B."/>
            <person name="Panabieres F."/>
            <person name="Shan W."/>
            <person name="Tripathy S."/>
            <person name="Grunwald N."/>
            <person name="Machado M."/>
            <person name="Johnson C.S."/>
            <person name="Arredondo F."/>
            <person name="Hong C."/>
            <person name="Coffey M."/>
            <person name="Young S.K."/>
            <person name="Zeng Q."/>
            <person name="Gargeya S."/>
            <person name="Fitzgerald M."/>
            <person name="Abouelleil A."/>
            <person name="Alvarado L."/>
            <person name="Chapman S.B."/>
            <person name="Gainer-Dewar J."/>
            <person name="Goldberg J."/>
            <person name="Griggs A."/>
            <person name="Gujja S."/>
            <person name="Hansen M."/>
            <person name="Howarth C."/>
            <person name="Imamovic A."/>
            <person name="Ireland A."/>
            <person name="Larimer J."/>
            <person name="McCowan C."/>
            <person name="Murphy C."/>
            <person name="Pearson M."/>
            <person name="Poon T.W."/>
            <person name="Priest M."/>
            <person name="Roberts A."/>
            <person name="Saif S."/>
            <person name="Shea T."/>
            <person name="Sykes S."/>
            <person name="Wortman J."/>
            <person name="Nusbaum C."/>
            <person name="Birren B."/>
        </authorList>
    </citation>
    <scope>NUCLEOTIDE SEQUENCE [LARGE SCALE GENOMIC DNA]</scope>
    <source>
        <strain evidence="9 10">P1569</strain>
    </source>
</reference>
<dbReference type="InterPro" id="IPR000938">
    <property type="entry name" value="CAP-Gly_domain"/>
</dbReference>
<dbReference type="GO" id="GO:0015631">
    <property type="term" value="F:tubulin binding"/>
    <property type="evidence" value="ECO:0007669"/>
    <property type="project" value="InterPro"/>
</dbReference>
<dbReference type="Gene3D" id="2.30.30.190">
    <property type="entry name" value="CAP Gly-rich-like domain"/>
    <property type="match status" value="1"/>
</dbReference>
<dbReference type="OrthoDB" id="194775at2759"/>
<dbReference type="Proteomes" id="UP000018721">
    <property type="component" value="Unassembled WGS sequence"/>
</dbReference>
<dbReference type="Gene3D" id="1.20.58.1250">
    <property type="entry name" value="Tubulin Binding Cofactor C, N-terminal domain"/>
    <property type="match status" value="1"/>
</dbReference>
<evidence type="ECO:0000256" key="4">
    <source>
        <dbReference type="ARBA" id="ARBA00022990"/>
    </source>
</evidence>
<feature type="region of interest" description="Disordered" evidence="6">
    <location>
        <begin position="250"/>
        <end position="272"/>
    </location>
</feature>
<evidence type="ECO:0000313" key="9">
    <source>
        <dbReference type="EMBL" id="ETI42574.1"/>
    </source>
</evidence>
<feature type="domain" description="CAP-Gly" evidence="7">
    <location>
        <begin position="55"/>
        <end position="88"/>
    </location>
</feature>
<dbReference type="InterPro" id="IPR012945">
    <property type="entry name" value="Tubulin-bd_cofactor_C_dom"/>
</dbReference>
<dbReference type="InterPro" id="IPR017901">
    <property type="entry name" value="C-CAP_CF_C-like"/>
</dbReference>
<dbReference type="GO" id="GO:0007023">
    <property type="term" value="P:post-chaperonin tubulin folding pathway"/>
    <property type="evidence" value="ECO:0007669"/>
    <property type="project" value="InterPro"/>
</dbReference>
<feature type="non-terminal residue" evidence="9">
    <location>
        <position position="1"/>
    </location>
</feature>
<keyword evidence="4" id="KW-0007">Acetylation</keyword>